<feature type="region of interest" description="Disordered" evidence="1">
    <location>
        <begin position="35"/>
        <end position="118"/>
    </location>
</feature>
<accession>A0A0G4MKL2</accession>
<evidence type="ECO:0000256" key="2">
    <source>
        <dbReference type="SAM" id="Phobius"/>
    </source>
</evidence>
<keyword evidence="4" id="KW-1185">Reference proteome</keyword>
<dbReference type="Pfam" id="PF12273">
    <property type="entry name" value="RCR"/>
    <property type="match status" value="1"/>
</dbReference>
<reference evidence="3 4" key="1">
    <citation type="submission" date="2015-05" db="EMBL/GenBank/DDBJ databases">
        <authorList>
            <person name="Wang D.B."/>
            <person name="Wang M."/>
        </authorList>
    </citation>
    <scope>NUCLEOTIDE SEQUENCE [LARGE SCALE GENOMIC DNA]</scope>
    <source>
        <strain evidence="3">VL1</strain>
    </source>
</reference>
<dbReference type="PANTHER" id="PTHR28187">
    <property type="entry name" value="PROTEIN RCR1-RELATED"/>
    <property type="match status" value="1"/>
</dbReference>
<evidence type="ECO:0000313" key="3">
    <source>
        <dbReference type="EMBL" id="CRK34620.1"/>
    </source>
</evidence>
<feature type="compositionally biased region" description="Polar residues" evidence="1">
    <location>
        <begin position="58"/>
        <end position="68"/>
    </location>
</feature>
<keyword evidence="2" id="KW-0812">Transmembrane</keyword>
<dbReference type="GO" id="GO:0016192">
    <property type="term" value="P:vesicle-mediated transport"/>
    <property type="evidence" value="ECO:0007669"/>
    <property type="project" value="TreeGrafter"/>
</dbReference>
<gene>
    <name evidence="3" type="ORF">BN1708_006454</name>
</gene>
<protein>
    <submittedName>
        <fullName evidence="3">Uncharacterized protein</fullName>
    </submittedName>
</protein>
<feature type="region of interest" description="Disordered" evidence="1">
    <location>
        <begin position="281"/>
        <end position="310"/>
    </location>
</feature>
<name>A0A0G4MKL2_VERLO</name>
<feature type="compositionally biased region" description="Polar residues" evidence="1">
    <location>
        <begin position="292"/>
        <end position="303"/>
    </location>
</feature>
<dbReference type="AlphaFoldDB" id="A0A0G4MKL2"/>
<keyword evidence="2" id="KW-0472">Membrane</keyword>
<dbReference type="Proteomes" id="UP000044602">
    <property type="component" value="Unassembled WGS sequence"/>
</dbReference>
<evidence type="ECO:0000256" key="1">
    <source>
        <dbReference type="SAM" id="MobiDB-lite"/>
    </source>
</evidence>
<dbReference type="InterPro" id="IPR020999">
    <property type="entry name" value="Chitin_synth_reg_RCR"/>
</dbReference>
<feature type="compositionally biased region" description="Polar residues" evidence="1">
    <location>
        <begin position="96"/>
        <end position="106"/>
    </location>
</feature>
<organism evidence="3 4">
    <name type="scientific">Verticillium longisporum</name>
    <name type="common">Verticillium dahliae var. longisporum</name>
    <dbReference type="NCBI Taxonomy" id="100787"/>
    <lineage>
        <taxon>Eukaryota</taxon>
        <taxon>Fungi</taxon>
        <taxon>Dikarya</taxon>
        <taxon>Ascomycota</taxon>
        <taxon>Pezizomycotina</taxon>
        <taxon>Sordariomycetes</taxon>
        <taxon>Hypocreomycetidae</taxon>
        <taxon>Glomerellales</taxon>
        <taxon>Plectosphaerellaceae</taxon>
        <taxon>Verticillium</taxon>
    </lineage>
</organism>
<keyword evidence="2" id="KW-1133">Transmembrane helix</keyword>
<dbReference type="PANTHER" id="PTHR28187:SF1">
    <property type="entry name" value="PROTEIN RCR1-RELATED"/>
    <property type="match status" value="1"/>
</dbReference>
<evidence type="ECO:0000313" key="4">
    <source>
        <dbReference type="Proteomes" id="UP000044602"/>
    </source>
</evidence>
<proteinExistence type="predicted"/>
<dbReference type="EMBL" id="CVQH01023083">
    <property type="protein sequence ID" value="CRK34620.1"/>
    <property type="molecule type" value="Genomic_DNA"/>
</dbReference>
<feature type="transmembrane region" description="Helical" evidence="2">
    <location>
        <begin position="203"/>
        <end position="229"/>
    </location>
</feature>
<feature type="compositionally biased region" description="Basic and acidic residues" evidence="1">
    <location>
        <begin position="38"/>
        <end position="56"/>
    </location>
</feature>
<sequence>MESLQMAQMLADLSSLNAAEPNAAAALVTANKAIQTVEQDRHSHAAPRRPSDDLRRAQSAQAIPRTNTGSSSPSAGAGGPARHDKFGRRILMSPPLTRTNSAQGSVPGTPRRDSDAEDDLDRASTLMALYDIRAKLKQQDNSSLMKAREKIAELAARQQAQAGAGAGAKRDADKGPPRYSQFGCPSGTYYRNGRCYTRNRSSWYYWGRWVLAGVLVLVFLLILCALGCFSSRKRRRKGNTPMYGTGWMTNNRWGANQHQNNQHAYNQQGYNQQQQQYGYGQQGYNAPPAYGQQPQHTGTTFNPNDGYYGNHDNIQLQQPQQTYNRGVDDFAPPSGPPPKA</sequence>